<feature type="compositionally biased region" description="Polar residues" evidence="1">
    <location>
        <begin position="70"/>
        <end position="89"/>
    </location>
</feature>
<protein>
    <submittedName>
        <fullName evidence="2">Uncharacterized protein</fullName>
    </submittedName>
</protein>
<feature type="compositionally biased region" description="Basic residues" evidence="1">
    <location>
        <begin position="123"/>
        <end position="132"/>
    </location>
</feature>
<feature type="compositionally biased region" description="Basic residues" evidence="1">
    <location>
        <begin position="1"/>
        <end position="10"/>
    </location>
</feature>
<reference evidence="2" key="1">
    <citation type="journal article" date="2019" name="Sci. Rep.">
        <title>Draft genome of Tanacetum cinerariifolium, the natural source of mosquito coil.</title>
        <authorList>
            <person name="Yamashiro T."/>
            <person name="Shiraishi A."/>
            <person name="Satake H."/>
            <person name="Nakayama K."/>
        </authorList>
    </citation>
    <scope>NUCLEOTIDE SEQUENCE</scope>
</reference>
<organism evidence="2">
    <name type="scientific">Tanacetum cinerariifolium</name>
    <name type="common">Dalmatian daisy</name>
    <name type="synonym">Chrysanthemum cinerariifolium</name>
    <dbReference type="NCBI Taxonomy" id="118510"/>
    <lineage>
        <taxon>Eukaryota</taxon>
        <taxon>Viridiplantae</taxon>
        <taxon>Streptophyta</taxon>
        <taxon>Embryophyta</taxon>
        <taxon>Tracheophyta</taxon>
        <taxon>Spermatophyta</taxon>
        <taxon>Magnoliopsida</taxon>
        <taxon>eudicotyledons</taxon>
        <taxon>Gunneridae</taxon>
        <taxon>Pentapetalae</taxon>
        <taxon>asterids</taxon>
        <taxon>campanulids</taxon>
        <taxon>Asterales</taxon>
        <taxon>Asteraceae</taxon>
        <taxon>Asteroideae</taxon>
        <taxon>Anthemideae</taxon>
        <taxon>Anthemidinae</taxon>
        <taxon>Tanacetum</taxon>
    </lineage>
</organism>
<feature type="region of interest" description="Disordered" evidence="1">
    <location>
        <begin position="1"/>
        <end position="143"/>
    </location>
</feature>
<accession>A0A699K2H3</accession>
<feature type="compositionally biased region" description="Pro residues" evidence="1">
    <location>
        <begin position="94"/>
        <end position="113"/>
    </location>
</feature>
<sequence length="143" mass="15670">MHLSPSHRRPPLPPATTTIPGHPPPPEKFSGEFFGQNQKCSLPLDLSDPIYHSPPRAATSPFRPHHSRHQGSANLWPSTTDTTIAATPRSQQHPQPPSPSPQPLLSPQPPLPPSSSATTTYHPLHHRNRHHPNNTTEPTAIIT</sequence>
<comment type="caution">
    <text evidence="2">The sequence shown here is derived from an EMBL/GenBank/DDBJ whole genome shotgun (WGS) entry which is preliminary data.</text>
</comment>
<gene>
    <name evidence="2" type="ORF">Tci_639826</name>
</gene>
<dbReference type="AlphaFoldDB" id="A0A699K2H3"/>
<evidence type="ECO:0000313" key="2">
    <source>
        <dbReference type="EMBL" id="GFA67854.1"/>
    </source>
</evidence>
<proteinExistence type="predicted"/>
<name>A0A699K2H3_TANCI</name>
<evidence type="ECO:0000256" key="1">
    <source>
        <dbReference type="SAM" id="MobiDB-lite"/>
    </source>
</evidence>
<dbReference type="EMBL" id="BKCJ010467356">
    <property type="protein sequence ID" value="GFA67854.1"/>
    <property type="molecule type" value="Genomic_DNA"/>
</dbReference>